<evidence type="ECO:0000256" key="3">
    <source>
        <dbReference type="ARBA" id="ARBA00012027"/>
    </source>
</evidence>
<dbReference type="GO" id="GO:0016891">
    <property type="term" value="F:RNA endonuclease activity producing 5'-phosphomonoesters, hydrolytic mechanism"/>
    <property type="evidence" value="ECO:0007669"/>
    <property type="project" value="TreeGrafter"/>
</dbReference>
<comment type="catalytic activity">
    <reaction evidence="1">
        <text>a 1,2-diacyl-sn-glycero-3-phosphocholine + H2O = a 1,2-diacyl-sn-glycero-3-phosphate + choline + H(+)</text>
        <dbReference type="Rhea" id="RHEA:14445"/>
        <dbReference type="ChEBI" id="CHEBI:15354"/>
        <dbReference type="ChEBI" id="CHEBI:15377"/>
        <dbReference type="ChEBI" id="CHEBI:15378"/>
        <dbReference type="ChEBI" id="CHEBI:57643"/>
        <dbReference type="ChEBI" id="CHEBI:58608"/>
        <dbReference type="EC" id="3.1.4.4"/>
    </reaction>
</comment>
<dbReference type="PROSITE" id="PS50035">
    <property type="entry name" value="PLD"/>
    <property type="match status" value="1"/>
</dbReference>
<dbReference type="SMART" id="SM00155">
    <property type="entry name" value="PLDc"/>
    <property type="match status" value="1"/>
</dbReference>
<evidence type="ECO:0000259" key="7">
    <source>
        <dbReference type="PROSITE" id="PS50035"/>
    </source>
</evidence>
<dbReference type="InterPro" id="IPR025202">
    <property type="entry name" value="PLD-like_dom"/>
</dbReference>
<dbReference type="Gene3D" id="3.30.870.10">
    <property type="entry name" value="Endonuclease Chain A"/>
    <property type="match status" value="1"/>
</dbReference>
<keyword evidence="9" id="KW-1185">Reference proteome</keyword>
<keyword evidence="6" id="KW-0443">Lipid metabolism</keyword>
<keyword evidence="4" id="KW-0378">Hydrolase</keyword>
<dbReference type="EMBL" id="CAJNOB010000001">
    <property type="protein sequence ID" value="CAF0689202.1"/>
    <property type="molecule type" value="Genomic_DNA"/>
</dbReference>
<evidence type="ECO:0000256" key="2">
    <source>
        <dbReference type="ARBA" id="ARBA00008664"/>
    </source>
</evidence>
<dbReference type="GO" id="GO:0006793">
    <property type="term" value="P:phosphorus metabolic process"/>
    <property type="evidence" value="ECO:0007669"/>
    <property type="project" value="UniProtKB-ARBA"/>
</dbReference>
<organism evidence="8 9">
    <name type="scientific">Candidatus Methylacidithermus pantelleriae</name>
    <dbReference type="NCBI Taxonomy" id="2744239"/>
    <lineage>
        <taxon>Bacteria</taxon>
        <taxon>Pseudomonadati</taxon>
        <taxon>Verrucomicrobiota</taxon>
        <taxon>Methylacidiphilae</taxon>
        <taxon>Methylacidiphilales</taxon>
        <taxon>Methylacidiphilaceae</taxon>
        <taxon>Candidatus Methylacidithermus</taxon>
    </lineage>
</organism>
<dbReference type="CDD" id="cd09170">
    <property type="entry name" value="PLDc_Nuc"/>
    <property type="match status" value="1"/>
</dbReference>
<dbReference type="PANTHER" id="PTHR43856:SF1">
    <property type="entry name" value="MITOCHONDRIAL CARDIOLIPIN HYDROLASE"/>
    <property type="match status" value="1"/>
</dbReference>
<evidence type="ECO:0000256" key="4">
    <source>
        <dbReference type="ARBA" id="ARBA00022801"/>
    </source>
</evidence>
<evidence type="ECO:0000256" key="5">
    <source>
        <dbReference type="ARBA" id="ARBA00022963"/>
    </source>
</evidence>
<evidence type="ECO:0000313" key="9">
    <source>
        <dbReference type="Proteomes" id="UP000663859"/>
    </source>
</evidence>
<evidence type="ECO:0000256" key="6">
    <source>
        <dbReference type="ARBA" id="ARBA00023098"/>
    </source>
</evidence>
<dbReference type="Proteomes" id="UP000663859">
    <property type="component" value="Unassembled WGS sequence"/>
</dbReference>
<evidence type="ECO:0000256" key="1">
    <source>
        <dbReference type="ARBA" id="ARBA00000798"/>
    </source>
</evidence>
<dbReference type="Pfam" id="PF13091">
    <property type="entry name" value="PLDc_2"/>
    <property type="match status" value="1"/>
</dbReference>
<dbReference type="RefSeq" id="WP_174581645.1">
    <property type="nucleotide sequence ID" value="NZ_CAJNOB010000001.1"/>
</dbReference>
<dbReference type="InterPro" id="IPR051406">
    <property type="entry name" value="PLD_domain"/>
</dbReference>
<keyword evidence="5" id="KW-0442">Lipid degradation</keyword>
<feature type="domain" description="PLD phosphodiesterase" evidence="7">
    <location>
        <begin position="130"/>
        <end position="157"/>
    </location>
</feature>
<accession>A0A8J2BFN8</accession>
<reference evidence="8" key="1">
    <citation type="submission" date="2021-02" db="EMBL/GenBank/DDBJ databases">
        <authorList>
            <person name="Cremers G."/>
            <person name="Picone N."/>
        </authorList>
    </citation>
    <scope>NUCLEOTIDE SEQUENCE</scope>
    <source>
        <strain evidence="8">PQ17</strain>
    </source>
</reference>
<protein>
    <recommendedName>
        <fullName evidence="3">phospholipase D</fullName>
        <ecNumber evidence="3">3.1.4.4</ecNumber>
    </recommendedName>
</protein>
<evidence type="ECO:0000313" key="8">
    <source>
        <dbReference type="EMBL" id="CAF0689202.1"/>
    </source>
</evidence>
<dbReference type="InterPro" id="IPR001736">
    <property type="entry name" value="PLipase_D/transphosphatidylase"/>
</dbReference>
<comment type="caution">
    <text evidence="8">The sequence shown here is derived from an EMBL/GenBank/DDBJ whole genome shotgun (WGS) entry which is preliminary data.</text>
</comment>
<dbReference type="EC" id="3.1.4.4" evidence="3"/>
<keyword evidence="8" id="KW-0255">Endonuclease</keyword>
<name>A0A8J2BFN8_9BACT</name>
<gene>
    <name evidence="8" type="ORF">MPNT_10144</name>
</gene>
<comment type="similarity">
    <text evidence="2">Belongs to the phospholipase D family.</text>
</comment>
<keyword evidence="8" id="KW-0540">Nuclease</keyword>
<dbReference type="GO" id="GO:0016042">
    <property type="term" value="P:lipid catabolic process"/>
    <property type="evidence" value="ECO:0007669"/>
    <property type="project" value="UniProtKB-KW"/>
</dbReference>
<sequence length="218" mass="24264">MPLRTSSRCGWVLLALCLWFGQGWQQARSFVEKPLSPLRLPAKGTIEVAFSPQGGATAAIVRALEEARQKVLVQAYSFTSAPIAKALVLAHRRGVDVRVILDSRQTRSNIRYNPAVFLSDNGIPVRLDAAHAIAHNKVLVIDDKTVVTGSFNFTKAAEEKNAENLLILRENPDLAALYRQNWEYHWDHSEDFRAQTLAPPRSWQAVPSPLLDTSDEAP</sequence>
<dbReference type="GO" id="GO:0004630">
    <property type="term" value="F:phospholipase D activity"/>
    <property type="evidence" value="ECO:0007669"/>
    <property type="project" value="UniProtKB-EC"/>
</dbReference>
<dbReference type="PANTHER" id="PTHR43856">
    <property type="entry name" value="CARDIOLIPIN HYDROLASE"/>
    <property type="match status" value="1"/>
</dbReference>
<proteinExistence type="inferred from homology"/>
<dbReference type="SUPFAM" id="SSF56024">
    <property type="entry name" value="Phospholipase D/nuclease"/>
    <property type="match status" value="1"/>
</dbReference>
<dbReference type="AlphaFoldDB" id="A0A8J2BFN8"/>